<organism evidence="2 3">
    <name type="scientific">Desulfovibrio ferrophilus</name>
    <dbReference type="NCBI Taxonomy" id="241368"/>
    <lineage>
        <taxon>Bacteria</taxon>
        <taxon>Pseudomonadati</taxon>
        <taxon>Thermodesulfobacteriota</taxon>
        <taxon>Desulfovibrionia</taxon>
        <taxon>Desulfovibrionales</taxon>
        <taxon>Desulfovibrionaceae</taxon>
        <taxon>Desulfovibrio</taxon>
    </lineage>
</organism>
<dbReference type="Proteomes" id="UP000269883">
    <property type="component" value="Plasmid pDFE"/>
</dbReference>
<sequence>MSEIIHIEGNVGGVRSNDVNGSKVCNVNIGCNRGKDKDGNERPTGWYTLEFWGEQASKVIEQGVDKGDFITADLYALRADAYATQDGKPAATLRARVSRYRLIKKNPTGA</sequence>
<dbReference type="GO" id="GO:0003697">
    <property type="term" value="F:single-stranded DNA binding"/>
    <property type="evidence" value="ECO:0007669"/>
    <property type="project" value="InterPro"/>
</dbReference>
<keyword evidence="3" id="KW-1185">Reference proteome</keyword>
<evidence type="ECO:0000256" key="1">
    <source>
        <dbReference type="ARBA" id="ARBA00023125"/>
    </source>
</evidence>
<keyword evidence="2" id="KW-0614">Plasmid</keyword>
<dbReference type="InterPro" id="IPR012340">
    <property type="entry name" value="NA-bd_OB-fold"/>
</dbReference>
<evidence type="ECO:0000313" key="3">
    <source>
        <dbReference type="Proteomes" id="UP000269883"/>
    </source>
</evidence>
<evidence type="ECO:0000313" key="2">
    <source>
        <dbReference type="EMBL" id="BBD10133.1"/>
    </source>
</evidence>
<geneLocation type="plasmid" evidence="3">
    <name>pdfe dna</name>
</geneLocation>
<dbReference type="EMBL" id="AP017379">
    <property type="protein sequence ID" value="BBD10133.1"/>
    <property type="molecule type" value="Genomic_DNA"/>
</dbReference>
<reference evidence="2 3" key="1">
    <citation type="journal article" date="2018" name="Sci. Adv.">
        <title>Multi-heme cytochromes provide a pathway for survival in energy-limited environments.</title>
        <authorList>
            <person name="Deng X."/>
            <person name="Dohmae N."/>
            <person name="Nealson K.H."/>
            <person name="Hashimoto K."/>
            <person name="Okamoto A."/>
        </authorList>
    </citation>
    <scope>NUCLEOTIDE SEQUENCE [LARGE SCALE GENOMIC DNA]</scope>
    <source>
        <strain evidence="2 3">IS5</strain>
        <plasmid evidence="3">pdfe dna</plasmid>
    </source>
</reference>
<keyword evidence="1 2" id="KW-0238">DNA-binding</keyword>
<dbReference type="AlphaFoldDB" id="A0A2Z6B3Z5"/>
<proteinExistence type="predicted"/>
<dbReference type="SUPFAM" id="SSF50249">
    <property type="entry name" value="Nucleic acid-binding proteins"/>
    <property type="match status" value="1"/>
</dbReference>
<accession>A0A2Z6B3Z5</accession>
<dbReference type="KEGG" id="dfl:DFE_A0032"/>
<dbReference type="Pfam" id="PF00436">
    <property type="entry name" value="SSB"/>
    <property type="match status" value="1"/>
</dbReference>
<dbReference type="OrthoDB" id="9809878at2"/>
<dbReference type="InterPro" id="IPR000424">
    <property type="entry name" value="Primosome_PriB/ssb"/>
</dbReference>
<dbReference type="Gene3D" id="2.40.50.140">
    <property type="entry name" value="Nucleic acid-binding proteins"/>
    <property type="match status" value="1"/>
</dbReference>
<dbReference type="RefSeq" id="WP_126381627.1">
    <property type="nucleotide sequence ID" value="NZ_AP017379.1"/>
</dbReference>
<protein>
    <submittedName>
        <fullName evidence="2">Single-stranded DNA-binding protein</fullName>
    </submittedName>
</protein>
<name>A0A2Z6B3Z5_9BACT</name>
<gene>
    <name evidence="2" type="ORF">DFE_A0032</name>
</gene>